<sequence length="125" mass="14007">IIGVVDVSATQKNFPSVKAMNVALKRVHDKHRKGEAVYDVRIVYEISPLISLHDLQDLDFRDTSVTWMALAGATIPEIISVTGHTAESATRILRHYLARHPEMADSAIRKMVSWYEADGETEIGY</sequence>
<dbReference type="GO" id="GO:0003677">
    <property type="term" value="F:DNA binding"/>
    <property type="evidence" value="ECO:0007669"/>
    <property type="project" value="InterPro"/>
</dbReference>
<dbReference type="GO" id="GO:0015074">
    <property type="term" value="P:DNA integration"/>
    <property type="evidence" value="ECO:0007669"/>
    <property type="project" value="InterPro"/>
</dbReference>
<comment type="caution">
    <text evidence="1">The sequence shown here is derived from an EMBL/GenBank/DDBJ whole genome shotgun (WGS) entry which is preliminary data.</text>
</comment>
<dbReference type="InterPro" id="IPR013762">
    <property type="entry name" value="Integrase-like_cat_sf"/>
</dbReference>
<dbReference type="EMBL" id="DUMN01000302">
    <property type="protein sequence ID" value="HHV67979.1"/>
    <property type="molecule type" value="Genomic_DNA"/>
</dbReference>
<gene>
    <name evidence="1" type="ORF">GXX48_10110</name>
</gene>
<name>A0A7V6PBJ2_9HYPH</name>
<protein>
    <submittedName>
        <fullName evidence="1">Uncharacterized protein</fullName>
    </submittedName>
</protein>
<evidence type="ECO:0000313" key="2">
    <source>
        <dbReference type="Proteomes" id="UP000551563"/>
    </source>
</evidence>
<reference evidence="1 2" key="1">
    <citation type="journal article" date="2020" name="Biotechnol. Biofuels">
        <title>New insights from the biogas microbiome by comprehensive genome-resolved metagenomics of nearly 1600 species originating from multiple anaerobic digesters.</title>
        <authorList>
            <person name="Campanaro S."/>
            <person name="Treu L."/>
            <person name="Rodriguez-R L.M."/>
            <person name="Kovalovszki A."/>
            <person name="Ziels R.M."/>
            <person name="Maus I."/>
            <person name="Zhu X."/>
            <person name="Kougias P.G."/>
            <person name="Basile A."/>
            <person name="Luo G."/>
            <person name="Schluter A."/>
            <person name="Konstantinidis K.T."/>
            <person name="Angelidaki I."/>
        </authorList>
    </citation>
    <scope>NUCLEOTIDE SEQUENCE [LARGE SCALE GENOMIC DNA]</scope>
    <source>
        <strain evidence="1">AS04akNAM_66</strain>
    </source>
</reference>
<dbReference type="GO" id="GO:0006310">
    <property type="term" value="P:DNA recombination"/>
    <property type="evidence" value="ECO:0007669"/>
    <property type="project" value="InterPro"/>
</dbReference>
<evidence type="ECO:0000313" key="1">
    <source>
        <dbReference type="EMBL" id="HHV67979.1"/>
    </source>
</evidence>
<dbReference type="AlphaFoldDB" id="A0A7V6PBJ2"/>
<dbReference type="Proteomes" id="UP000551563">
    <property type="component" value="Unassembled WGS sequence"/>
</dbReference>
<accession>A0A7V6PBJ2</accession>
<feature type="non-terminal residue" evidence="1">
    <location>
        <position position="1"/>
    </location>
</feature>
<proteinExistence type="predicted"/>
<dbReference type="Gene3D" id="1.10.443.10">
    <property type="entry name" value="Intergrase catalytic core"/>
    <property type="match status" value="1"/>
</dbReference>
<organism evidence="1 2">
    <name type="scientific">Brucella intermedia</name>
    <dbReference type="NCBI Taxonomy" id="94625"/>
    <lineage>
        <taxon>Bacteria</taxon>
        <taxon>Pseudomonadati</taxon>
        <taxon>Pseudomonadota</taxon>
        <taxon>Alphaproteobacteria</taxon>
        <taxon>Hyphomicrobiales</taxon>
        <taxon>Brucellaceae</taxon>
        <taxon>Brucella/Ochrobactrum group</taxon>
        <taxon>Brucella</taxon>
    </lineage>
</organism>